<name>A0ABX7P5D2_9BACT</name>
<organism evidence="1 2">
    <name type="scientific">Pyxidicoccus parkwayensis</name>
    <dbReference type="NCBI Taxonomy" id="2813578"/>
    <lineage>
        <taxon>Bacteria</taxon>
        <taxon>Pseudomonadati</taxon>
        <taxon>Myxococcota</taxon>
        <taxon>Myxococcia</taxon>
        <taxon>Myxococcales</taxon>
        <taxon>Cystobacterineae</taxon>
        <taxon>Myxococcaceae</taxon>
        <taxon>Pyxidicoccus</taxon>
    </lineage>
</organism>
<protein>
    <recommendedName>
        <fullName evidence="3">Lipoprotein</fullName>
    </recommendedName>
</protein>
<dbReference type="RefSeq" id="WP_206727190.1">
    <property type="nucleotide sequence ID" value="NZ_CP071090.1"/>
</dbReference>
<accession>A0ABX7P5D2</accession>
<evidence type="ECO:0000313" key="2">
    <source>
        <dbReference type="Proteomes" id="UP000662747"/>
    </source>
</evidence>
<keyword evidence="2" id="KW-1185">Reference proteome</keyword>
<sequence>MMRTALLLLLAAAPSGDVTPLVREGLPEGFAVDGSLEEWTQPPSLTLSEKPSDARSATLWFAVDTGGLAVAGEIHDDPARLVGDKVEVSLSLPPPKMPPMAFVDQFEEHLVPREGDCPQRPQNRATICLAWWKQQSERRQQLQDALVARYTLKSDGVVRSGQSDSVGTVRFVPMQGGLRFEALIPATAFPRTAEAPLGHLGLRVALTDGERPPLVSSSDVQTVSLSQPLRYGRWPELLEHALKAQPGASYQPGPGADALEVWMNPAQAYQVVPKAPSPAVVRVDLSEVKPVASMGDIELVTVPAEVNRQGGVDRWLVSRRGQAILDTRDIGNDTLRAARRASGLQLLQVYDGPSNPMGTGTCGECPLVSFQYFSMDAQGRFSTPTRLQGAGGLAPRPVAWKASADLKRIEAFDVLPAPRGKQLAVRHIFDPNTGTYTTSSPKSR</sequence>
<gene>
    <name evidence="1" type="ORF">JY651_12190</name>
</gene>
<proteinExistence type="predicted"/>
<reference evidence="1 2" key="1">
    <citation type="submission" date="2021-02" db="EMBL/GenBank/DDBJ databases">
        <title>De Novo genome assembly of isolated myxobacteria.</title>
        <authorList>
            <person name="Stevens D.C."/>
        </authorList>
    </citation>
    <scope>NUCLEOTIDE SEQUENCE [LARGE SCALE GENOMIC DNA]</scope>
    <source>
        <strain evidence="2">SCPEA02</strain>
    </source>
</reference>
<dbReference type="EMBL" id="CP071090">
    <property type="protein sequence ID" value="QSQ25636.1"/>
    <property type="molecule type" value="Genomic_DNA"/>
</dbReference>
<evidence type="ECO:0008006" key="3">
    <source>
        <dbReference type="Google" id="ProtNLM"/>
    </source>
</evidence>
<evidence type="ECO:0000313" key="1">
    <source>
        <dbReference type="EMBL" id="QSQ25636.1"/>
    </source>
</evidence>
<dbReference type="Proteomes" id="UP000662747">
    <property type="component" value="Chromosome"/>
</dbReference>